<feature type="transmembrane region" description="Helical" evidence="13">
    <location>
        <begin position="412"/>
        <end position="430"/>
    </location>
</feature>
<evidence type="ECO:0000256" key="5">
    <source>
        <dbReference type="ARBA" id="ARBA00022692"/>
    </source>
</evidence>
<evidence type="ECO:0000256" key="3">
    <source>
        <dbReference type="ARBA" id="ARBA00022448"/>
    </source>
</evidence>
<dbReference type="PANTHER" id="PTHR12064:SF94">
    <property type="entry name" value="UNEXTENDED PROTEIN"/>
    <property type="match status" value="1"/>
</dbReference>
<dbReference type="SUPFAM" id="SSF54631">
    <property type="entry name" value="CBS-domain pair"/>
    <property type="match status" value="1"/>
</dbReference>
<feature type="region of interest" description="Disordered" evidence="12">
    <location>
        <begin position="883"/>
        <end position="928"/>
    </location>
</feature>
<dbReference type="CDD" id="cd04590">
    <property type="entry name" value="CBS_pair_CorC_HlyC_assoc"/>
    <property type="match status" value="1"/>
</dbReference>
<sequence length="928" mass="104433">MALVRLRTSELFLLLFLIINTCAVTPPWIFSVKPNSKICDNNNCVYNLNVNAKNVDEWSLTLHPASERKCDSYFVSKSFENVDVDVPNDGRPVYFCVKSNGEWHQQGEAEYLDTYAIQPDEIPEEYPSKPNEYSLDELKIDPQSYTNLVRERRQVEDTVADEVTTAAPAPSPEGTEEGNGEITPTNTSETSLGPKVTVVPSGPLRLMGLRVEESDKEPKIVDELIPSVLTQTNFILRLFGEGFTNDTTIAFTHTPANYGSTCDHLLNGEYKVLYTETDSALLQLVAPQPLDDYKFYICARNSVNEHFIHQGQEKWKILATHNKLLPLWVSLILIVVLLMLASLFSGLNLGLMALDRTELKIIANTGTEKERKYARAIMPVRAHGNYLLCTILLSNVAVNSTFTVILDDLTSGLVAVIGSTLAIVFIAEITPQAVCARHGLFVGAKSIWIMKIVMGICAPLAWPTSKLLDYFLGEEIGTHYNRERLKELVRVTDHVNDLDKEEVNIISGALDLRKKKVKDVMTKLKDCFMLPINSVLDFETMSEIVKSGYSRIPVYEGSRGNIITVLFIKDLAFVDPDDNTPLRTLCQYYQNPCNFVFEDVTLDVMLKQFKEGHKGHMAFVQRIEEGDGDPVYETVGLVTLEDVIEEMIQAEIVDETDVISDNRTKKRLMRPLNKFQDLAAFAGHHEHQRVHVSPQLVLATFQFLSTSVEPFRFDHISETVLRRLLKQDVIQHIKLRGDEDKNDPKRYVFSEGKPVDYFVLILEGRVEVTVGRENLVFEAGPFTYFGVQALTQNVGLAEAPAPSSLGSLQNLNMDSMLRHSFVPDYSVKAIAELYYLTIKRSMYLAAKRATLMEKGVLGRGGTNEQIEPEVDKLLREGENRIEEIREDAPLGDNAKPFVPSSASPHTNATFKTAEKEPKNPEEERLLKK</sequence>
<keyword evidence="4" id="KW-1003">Cell membrane</keyword>
<evidence type="ECO:0000256" key="13">
    <source>
        <dbReference type="SAM" id="Phobius"/>
    </source>
</evidence>
<evidence type="ECO:0000256" key="12">
    <source>
        <dbReference type="SAM" id="MobiDB-lite"/>
    </source>
</evidence>
<dbReference type="AlphaFoldDB" id="A0A7E5WVI5"/>
<evidence type="ECO:0000256" key="2">
    <source>
        <dbReference type="ARBA" id="ARBA00010484"/>
    </source>
</evidence>
<feature type="transmembrane region" description="Helical" evidence="13">
    <location>
        <begin position="327"/>
        <end position="351"/>
    </location>
</feature>
<dbReference type="FunCoup" id="A0A7E5WVI5">
    <property type="interactions" value="52"/>
</dbReference>
<feature type="transmembrane region" description="Helical" evidence="13">
    <location>
        <begin position="385"/>
        <end position="406"/>
    </location>
</feature>
<comment type="subcellular location">
    <subcellularLocation>
        <location evidence="1">Cell membrane</location>
        <topology evidence="1">Multi-pass membrane protein</topology>
    </subcellularLocation>
</comment>
<evidence type="ECO:0000313" key="18">
    <source>
        <dbReference type="RefSeq" id="XP_026744171.1"/>
    </source>
</evidence>
<dbReference type="InterPro" id="IPR045095">
    <property type="entry name" value="ACDP"/>
</dbReference>
<dbReference type="OrthoDB" id="5353557at2759"/>
<accession>A0A7E5WVI5</accession>
<feature type="compositionally biased region" description="Polar residues" evidence="12">
    <location>
        <begin position="182"/>
        <end position="191"/>
    </location>
</feature>
<dbReference type="GO" id="GO:0022857">
    <property type="term" value="F:transmembrane transporter activity"/>
    <property type="evidence" value="ECO:0007669"/>
    <property type="project" value="TreeGrafter"/>
</dbReference>
<dbReference type="InterPro" id="IPR002550">
    <property type="entry name" value="CNNM"/>
</dbReference>
<keyword evidence="17" id="KW-1185">Reference proteome</keyword>
<feature type="region of interest" description="Disordered" evidence="12">
    <location>
        <begin position="157"/>
        <end position="196"/>
    </location>
</feature>
<keyword evidence="5 11" id="KW-0812">Transmembrane</keyword>
<feature type="transmembrane region" description="Helical" evidence="13">
    <location>
        <begin position="442"/>
        <end position="462"/>
    </location>
</feature>
<feature type="signal peptide" evidence="14">
    <location>
        <begin position="1"/>
        <end position="23"/>
    </location>
</feature>
<dbReference type="Gene3D" id="3.10.580.10">
    <property type="entry name" value="CBS-domain"/>
    <property type="match status" value="1"/>
</dbReference>
<evidence type="ECO:0000313" key="17">
    <source>
        <dbReference type="Proteomes" id="UP000322000"/>
    </source>
</evidence>
<feature type="domain" description="Cyclic nucleotide-binding" evidence="15">
    <location>
        <begin position="712"/>
        <end position="821"/>
    </location>
</feature>
<dbReference type="Gene3D" id="2.60.120.10">
    <property type="entry name" value="Jelly Rolls"/>
    <property type="match status" value="1"/>
</dbReference>
<organism evidence="17 18">
    <name type="scientific">Trichoplusia ni</name>
    <name type="common">Cabbage looper</name>
    <dbReference type="NCBI Taxonomy" id="7111"/>
    <lineage>
        <taxon>Eukaryota</taxon>
        <taxon>Metazoa</taxon>
        <taxon>Ecdysozoa</taxon>
        <taxon>Arthropoda</taxon>
        <taxon>Hexapoda</taxon>
        <taxon>Insecta</taxon>
        <taxon>Pterygota</taxon>
        <taxon>Neoptera</taxon>
        <taxon>Endopterygota</taxon>
        <taxon>Lepidoptera</taxon>
        <taxon>Glossata</taxon>
        <taxon>Ditrysia</taxon>
        <taxon>Noctuoidea</taxon>
        <taxon>Noctuidae</taxon>
        <taxon>Plusiinae</taxon>
        <taxon>Trichoplusia</taxon>
    </lineage>
</organism>
<evidence type="ECO:0000256" key="9">
    <source>
        <dbReference type="ARBA" id="ARBA00023122"/>
    </source>
</evidence>
<keyword evidence="10 11" id="KW-0472">Membrane</keyword>
<evidence type="ECO:0000256" key="14">
    <source>
        <dbReference type="SAM" id="SignalP"/>
    </source>
</evidence>
<evidence type="ECO:0000259" key="15">
    <source>
        <dbReference type="PROSITE" id="PS50042"/>
    </source>
</evidence>
<evidence type="ECO:0000256" key="10">
    <source>
        <dbReference type="ARBA" id="ARBA00023136"/>
    </source>
</evidence>
<proteinExistence type="inferred from homology"/>
<keyword evidence="14" id="KW-0732">Signal</keyword>
<dbReference type="PROSITE" id="PS50042">
    <property type="entry name" value="CNMP_BINDING_3"/>
    <property type="match status" value="1"/>
</dbReference>
<evidence type="ECO:0000256" key="11">
    <source>
        <dbReference type="PROSITE-ProRule" id="PRU01193"/>
    </source>
</evidence>
<keyword evidence="9" id="KW-0129">CBS domain</keyword>
<dbReference type="GO" id="GO:0006811">
    <property type="term" value="P:monoatomic ion transport"/>
    <property type="evidence" value="ECO:0007669"/>
    <property type="project" value="UniProtKB-KW"/>
</dbReference>
<dbReference type="GeneID" id="113505583"/>
<comment type="similarity">
    <text evidence="2">Belongs to the ACDP family.</text>
</comment>
<evidence type="ECO:0000256" key="7">
    <source>
        <dbReference type="ARBA" id="ARBA00022989"/>
    </source>
</evidence>
<keyword evidence="3" id="KW-0813">Transport</keyword>
<feature type="compositionally biased region" description="Polar residues" evidence="12">
    <location>
        <begin position="900"/>
        <end position="910"/>
    </location>
</feature>
<dbReference type="InParanoid" id="A0A7E5WVI5"/>
<dbReference type="InterPro" id="IPR044751">
    <property type="entry name" value="Ion_transp-like_CBS"/>
</dbReference>
<dbReference type="GO" id="GO:0005886">
    <property type="term" value="C:plasma membrane"/>
    <property type="evidence" value="ECO:0007669"/>
    <property type="project" value="UniProtKB-SubCell"/>
</dbReference>
<evidence type="ECO:0000259" key="16">
    <source>
        <dbReference type="PROSITE" id="PS51846"/>
    </source>
</evidence>
<dbReference type="FunFam" id="3.10.580.10:FF:000001">
    <property type="entry name" value="Putative metal transporter CNNM3 isoform 2"/>
    <property type="match status" value="1"/>
</dbReference>
<evidence type="ECO:0000256" key="1">
    <source>
        <dbReference type="ARBA" id="ARBA00004651"/>
    </source>
</evidence>
<dbReference type="GO" id="GO:0010960">
    <property type="term" value="P:magnesium ion homeostasis"/>
    <property type="evidence" value="ECO:0007669"/>
    <property type="project" value="InterPro"/>
</dbReference>
<dbReference type="InterPro" id="IPR014710">
    <property type="entry name" value="RmlC-like_jellyroll"/>
</dbReference>
<evidence type="ECO:0000256" key="6">
    <source>
        <dbReference type="ARBA" id="ARBA00022737"/>
    </source>
</evidence>
<gene>
    <name evidence="18" type="primary">LOC113505583</name>
</gene>
<dbReference type="Proteomes" id="UP000322000">
    <property type="component" value="Chromosome 26"/>
</dbReference>
<dbReference type="Pfam" id="PF25562">
    <property type="entry name" value="CNBH_CNNM2_C"/>
    <property type="match status" value="1"/>
</dbReference>
<feature type="domain" description="CNNM transmembrane" evidence="16">
    <location>
        <begin position="323"/>
        <end position="502"/>
    </location>
</feature>
<reference evidence="18" key="1">
    <citation type="submission" date="2025-08" db="UniProtKB">
        <authorList>
            <consortium name="RefSeq"/>
        </authorList>
    </citation>
    <scope>IDENTIFICATION</scope>
</reference>
<dbReference type="SUPFAM" id="SSF51206">
    <property type="entry name" value="cAMP-binding domain-like"/>
    <property type="match status" value="1"/>
</dbReference>
<dbReference type="PROSITE" id="PS51846">
    <property type="entry name" value="CNNM"/>
    <property type="match status" value="1"/>
</dbReference>
<evidence type="ECO:0000256" key="8">
    <source>
        <dbReference type="ARBA" id="ARBA00023065"/>
    </source>
</evidence>
<protein>
    <submittedName>
        <fullName evidence="18">Metal transporter CNNM4-like</fullName>
    </submittedName>
</protein>
<feature type="compositionally biased region" description="Basic and acidic residues" evidence="12">
    <location>
        <begin position="912"/>
        <end position="928"/>
    </location>
</feature>
<evidence type="ECO:0000256" key="4">
    <source>
        <dbReference type="ARBA" id="ARBA00022475"/>
    </source>
</evidence>
<dbReference type="InterPro" id="IPR018490">
    <property type="entry name" value="cNMP-bd_dom_sf"/>
</dbReference>
<keyword evidence="6" id="KW-0677">Repeat</keyword>
<dbReference type="KEGG" id="tnl:113505583"/>
<dbReference type="InterPro" id="IPR000595">
    <property type="entry name" value="cNMP-bd_dom"/>
</dbReference>
<dbReference type="PANTHER" id="PTHR12064">
    <property type="entry name" value="METAL TRANSPORTER CNNM"/>
    <property type="match status" value="1"/>
</dbReference>
<dbReference type="CDD" id="cd00038">
    <property type="entry name" value="CAP_ED"/>
    <property type="match status" value="1"/>
</dbReference>
<name>A0A7E5WVI5_TRINI</name>
<dbReference type="InterPro" id="IPR046342">
    <property type="entry name" value="CBS_dom_sf"/>
</dbReference>
<feature type="chain" id="PRO_5028960457" evidence="14">
    <location>
        <begin position="24"/>
        <end position="928"/>
    </location>
</feature>
<keyword evidence="8" id="KW-0406">Ion transport</keyword>
<dbReference type="RefSeq" id="XP_026744171.1">
    <property type="nucleotide sequence ID" value="XM_026888370.1"/>
</dbReference>
<keyword evidence="7 11" id="KW-1133">Transmembrane helix</keyword>
<dbReference type="Pfam" id="PF01595">
    <property type="entry name" value="CNNM"/>
    <property type="match status" value="1"/>
</dbReference>